<feature type="compositionally biased region" description="Basic and acidic residues" evidence="2">
    <location>
        <begin position="63"/>
        <end position="72"/>
    </location>
</feature>
<keyword evidence="5" id="KW-1185">Reference proteome</keyword>
<feature type="compositionally biased region" description="Low complexity" evidence="2">
    <location>
        <begin position="490"/>
        <end position="501"/>
    </location>
</feature>
<comment type="subunit">
    <text evidence="1">Component of the TIM23 complex.</text>
</comment>
<sequence>MRDTRSVTPPPPRSPSPSYLAVAEQAPSRTSDPSSSRKLLILDLNGTLLHRSPHVHRPKQRHHHEDRPRDEQGNLLPRLRPVHPRPYMRAFRSYLFAPQTREWLDVMIWSSAQPHSVRDMVDKCFGEDKDKLLDIWARDTLGLSEDHYHRKVQTVKDLNKPWSYHAPKASDASSSPHLSAASTPRSSPEPSSPSRPSDETVLTATHTYSALTTLLLDDSPRKAELQPFNHVCIGEYSGERRAKDLESLQKEQEWTSALDARQLLDAQMADNQGSTAAESAAQFESSDALSANDGTQHVQDASRSAAAEESAQPPEAETSKKRKRKQEKLQKRAALLEQLGAGGKPDVSYDETLLAVVGVLDEIKSQSNVAAWVRSGGLWGPFGPPVVRSSKGKAKAIGNEDEADDLPSEESTSSTAAVASDEQGTQSDNCDLSVKDAPSAEGNNQANSSHSGKAKNRGRKRQRMRDTSTGEQRAEAMESAADVGNDEETVVPASEAASAPGEEVEAPQKMWFEDQRVLSYWAERGRKALEKLGIPVEHGIER</sequence>
<feature type="region of interest" description="Disordered" evidence="2">
    <location>
        <begin position="50"/>
        <end position="81"/>
    </location>
</feature>
<evidence type="ECO:0000313" key="4">
    <source>
        <dbReference type="EMBL" id="CDO68507.1"/>
    </source>
</evidence>
<keyword evidence="1" id="KW-0811">Translocation</keyword>
<dbReference type="InterPro" id="IPR023214">
    <property type="entry name" value="HAD_sf"/>
</dbReference>
<evidence type="ECO:0000259" key="3">
    <source>
        <dbReference type="PROSITE" id="PS50969"/>
    </source>
</evidence>
<proteinExistence type="inferred from homology"/>
<dbReference type="GO" id="GO:0015031">
    <property type="term" value="P:protein transport"/>
    <property type="evidence" value="ECO:0007669"/>
    <property type="project" value="UniProtKB-KW"/>
</dbReference>
<protein>
    <recommendedName>
        <fullName evidence="1">Mitochondrial import inner membrane translocase subunit TIM50</fullName>
    </recommendedName>
</protein>
<name>A0A060S2A4_PYCCI</name>
<dbReference type="Pfam" id="PF03031">
    <property type="entry name" value="NIF"/>
    <property type="match status" value="1"/>
</dbReference>
<feature type="compositionally biased region" description="Polar residues" evidence="2">
    <location>
        <begin position="441"/>
        <end position="451"/>
    </location>
</feature>
<keyword evidence="1" id="KW-0653">Protein transport</keyword>
<dbReference type="HOGENOM" id="CLU_018875_2_1_1"/>
<feature type="compositionally biased region" description="Low complexity" evidence="2">
    <location>
        <begin position="409"/>
        <end position="420"/>
    </location>
</feature>
<dbReference type="PROSITE" id="PS50969">
    <property type="entry name" value="FCP1"/>
    <property type="match status" value="1"/>
</dbReference>
<feature type="compositionally biased region" description="Polar residues" evidence="2">
    <location>
        <begin position="270"/>
        <end position="299"/>
    </location>
</feature>
<feature type="compositionally biased region" description="Basic and acidic residues" evidence="2">
    <location>
        <begin position="464"/>
        <end position="476"/>
    </location>
</feature>
<comment type="similarity">
    <text evidence="1">Belongs to the TIM50 family.</text>
</comment>
<evidence type="ECO:0000313" key="5">
    <source>
        <dbReference type="Proteomes" id="UP000029665"/>
    </source>
</evidence>
<dbReference type="EMBL" id="CCBP010000020">
    <property type="protein sequence ID" value="CDO68507.1"/>
    <property type="molecule type" value="Genomic_DNA"/>
</dbReference>
<feature type="compositionally biased region" description="Low complexity" evidence="2">
    <location>
        <begin position="179"/>
        <end position="195"/>
    </location>
</feature>
<feature type="domain" description="FCP1 homology" evidence="3">
    <location>
        <begin position="33"/>
        <end position="258"/>
    </location>
</feature>
<dbReference type="Proteomes" id="UP000029665">
    <property type="component" value="Unassembled WGS sequence"/>
</dbReference>
<dbReference type="STRING" id="5643.A0A060S2A4"/>
<gene>
    <name evidence="4" type="ORF">BN946_scf184998.g4</name>
</gene>
<comment type="subcellular location">
    <subcellularLocation>
        <location evidence="1">Mitochondrion inner membrane</location>
        <topology evidence="1">Single-pass membrane protein</topology>
    </subcellularLocation>
</comment>
<comment type="function">
    <text evidence="1">Essential component of the TIM23 complex, a complex that mediates the translocation of transit peptide-containing proteins across the mitochondrial inner membrane.</text>
</comment>
<dbReference type="InterPro" id="IPR050365">
    <property type="entry name" value="TIM50"/>
</dbReference>
<organism evidence="4 5">
    <name type="scientific">Pycnoporus cinnabarinus</name>
    <name type="common">Cinnabar-red polypore</name>
    <name type="synonym">Trametes cinnabarina</name>
    <dbReference type="NCBI Taxonomy" id="5643"/>
    <lineage>
        <taxon>Eukaryota</taxon>
        <taxon>Fungi</taxon>
        <taxon>Dikarya</taxon>
        <taxon>Basidiomycota</taxon>
        <taxon>Agaricomycotina</taxon>
        <taxon>Agaricomycetes</taxon>
        <taxon>Polyporales</taxon>
        <taxon>Polyporaceae</taxon>
        <taxon>Trametes</taxon>
    </lineage>
</organism>
<evidence type="ECO:0000256" key="1">
    <source>
        <dbReference type="RuleBase" id="RU365079"/>
    </source>
</evidence>
<evidence type="ECO:0000256" key="2">
    <source>
        <dbReference type="SAM" id="MobiDB-lite"/>
    </source>
</evidence>
<dbReference type="OMA" id="PYMRAFR"/>
<feature type="compositionally biased region" description="Polar residues" evidence="2">
    <location>
        <begin position="27"/>
        <end position="37"/>
    </location>
</feature>
<feature type="region of interest" description="Disordered" evidence="2">
    <location>
        <begin position="1"/>
        <end position="37"/>
    </location>
</feature>
<keyword evidence="1" id="KW-0809">Transit peptide</keyword>
<dbReference type="InterPro" id="IPR036412">
    <property type="entry name" value="HAD-like_sf"/>
</dbReference>
<dbReference type="InterPro" id="IPR004274">
    <property type="entry name" value="FCP1_dom"/>
</dbReference>
<dbReference type="AlphaFoldDB" id="A0A060S2A4"/>
<feature type="region of interest" description="Disordered" evidence="2">
    <location>
        <begin position="380"/>
        <end position="507"/>
    </location>
</feature>
<feature type="compositionally biased region" description="Acidic residues" evidence="2">
    <location>
        <begin position="399"/>
        <end position="408"/>
    </location>
</feature>
<accession>A0A060S2A4</accession>
<feature type="region of interest" description="Disordered" evidence="2">
    <location>
        <begin position="166"/>
        <end position="200"/>
    </location>
</feature>
<keyword evidence="1" id="KW-0813">Transport</keyword>
<feature type="compositionally biased region" description="Low complexity" evidence="2">
    <location>
        <begin position="301"/>
        <end position="316"/>
    </location>
</feature>
<keyword evidence="1" id="KW-0496">Mitochondrion</keyword>
<dbReference type="PANTHER" id="PTHR12210">
    <property type="entry name" value="DULLARD PROTEIN PHOSPHATASE"/>
    <property type="match status" value="1"/>
</dbReference>
<dbReference type="SMART" id="SM00577">
    <property type="entry name" value="CPDc"/>
    <property type="match status" value="1"/>
</dbReference>
<dbReference type="SUPFAM" id="SSF56784">
    <property type="entry name" value="HAD-like"/>
    <property type="match status" value="1"/>
</dbReference>
<feature type="compositionally biased region" description="Basic residues" evidence="2">
    <location>
        <begin position="51"/>
        <end position="62"/>
    </location>
</feature>
<reference evidence="4" key="1">
    <citation type="submission" date="2014-01" db="EMBL/GenBank/DDBJ databases">
        <title>The genome of the white-rot fungus Pycnoporus cinnabarinus: a basidiomycete model with a versatile arsenal for lignocellulosic biomass breakdown.</title>
        <authorList>
            <person name="Levasseur A."/>
            <person name="Lomascolo A."/>
            <person name="Ruiz-Duenas F.J."/>
            <person name="Uzan E."/>
            <person name="Piumi F."/>
            <person name="Kues U."/>
            <person name="Ram A.F.J."/>
            <person name="Murat C."/>
            <person name="Haon M."/>
            <person name="Benoit I."/>
            <person name="Arfi Y."/>
            <person name="Chevret D."/>
            <person name="Drula E."/>
            <person name="Kwon M.J."/>
            <person name="Gouret P."/>
            <person name="Lesage-Meessen L."/>
            <person name="Lombard V."/>
            <person name="Mariette J."/>
            <person name="Noirot C."/>
            <person name="Park J."/>
            <person name="Patyshakuliyeva A."/>
            <person name="Wieneger R.A.B."/>
            <person name="Wosten H.A.B."/>
            <person name="Martin F."/>
            <person name="Coutinho P.M."/>
            <person name="de Vries R."/>
            <person name="Martinez A.T."/>
            <person name="Klopp C."/>
            <person name="Pontarotti P."/>
            <person name="Henrissat B."/>
            <person name="Record E."/>
        </authorList>
    </citation>
    <scope>NUCLEOTIDE SEQUENCE [LARGE SCALE GENOMIC DNA]</scope>
    <source>
        <strain evidence="4">BRFM137</strain>
    </source>
</reference>
<dbReference type="OrthoDB" id="1711508at2759"/>
<feature type="region of interest" description="Disordered" evidence="2">
    <location>
        <begin position="270"/>
        <end position="329"/>
    </location>
</feature>
<dbReference type="GO" id="GO:0005744">
    <property type="term" value="C:TIM23 mitochondrial import inner membrane translocase complex"/>
    <property type="evidence" value="ECO:0007669"/>
    <property type="project" value="UniProtKB-UniRule"/>
</dbReference>
<comment type="caution">
    <text evidence="4">The sequence shown here is derived from an EMBL/GenBank/DDBJ whole genome shotgun (WGS) entry which is preliminary data.</text>
</comment>
<feature type="compositionally biased region" description="Basic residues" evidence="2">
    <location>
        <begin position="452"/>
        <end position="463"/>
    </location>
</feature>
<dbReference type="Gene3D" id="3.40.50.1000">
    <property type="entry name" value="HAD superfamily/HAD-like"/>
    <property type="match status" value="1"/>
</dbReference>